<dbReference type="Gene3D" id="1.25.40.10">
    <property type="entry name" value="Tetratricopeptide repeat domain"/>
    <property type="match status" value="1"/>
</dbReference>
<dbReference type="InterPro" id="IPR011990">
    <property type="entry name" value="TPR-like_helical_dom_sf"/>
</dbReference>
<accession>A0AA40E6Q0</accession>
<proteinExistence type="predicted"/>
<keyword evidence="2" id="KW-1185">Reference proteome</keyword>
<dbReference type="EMBL" id="JAUKUA010000001">
    <property type="protein sequence ID" value="KAK0730264.1"/>
    <property type="molecule type" value="Genomic_DNA"/>
</dbReference>
<dbReference type="AlphaFoldDB" id="A0AA40E6Q0"/>
<dbReference type="Proteomes" id="UP001172102">
    <property type="component" value="Unassembled WGS sequence"/>
</dbReference>
<evidence type="ECO:0000313" key="2">
    <source>
        <dbReference type="Proteomes" id="UP001172102"/>
    </source>
</evidence>
<organism evidence="1 2">
    <name type="scientific">Lasiosphaeris hirsuta</name>
    <dbReference type="NCBI Taxonomy" id="260670"/>
    <lineage>
        <taxon>Eukaryota</taxon>
        <taxon>Fungi</taxon>
        <taxon>Dikarya</taxon>
        <taxon>Ascomycota</taxon>
        <taxon>Pezizomycotina</taxon>
        <taxon>Sordariomycetes</taxon>
        <taxon>Sordariomycetidae</taxon>
        <taxon>Sordariales</taxon>
        <taxon>Lasiosphaeriaceae</taxon>
        <taxon>Lasiosphaeris</taxon>
    </lineage>
</organism>
<name>A0AA40E6Q0_9PEZI</name>
<gene>
    <name evidence="1" type="ORF">B0H67DRAFT_561167</name>
</gene>
<reference evidence="1" key="1">
    <citation type="submission" date="2023-06" db="EMBL/GenBank/DDBJ databases">
        <title>Genome-scale phylogeny and comparative genomics of the fungal order Sordariales.</title>
        <authorList>
            <consortium name="Lawrence Berkeley National Laboratory"/>
            <person name="Hensen N."/>
            <person name="Bonometti L."/>
            <person name="Westerberg I."/>
            <person name="Brannstrom I.O."/>
            <person name="Guillou S."/>
            <person name="Cros-Aarteil S."/>
            <person name="Calhoun S."/>
            <person name="Haridas S."/>
            <person name="Kuo A."/>
            <person name="Mondo S."/>
            <person name="Pangilinan J."/>
            <person name="Riley R."/>
            <person name="Labutti K."/>
            <person name="Andreopoulos B."/>
            <person name="Lipzen A."/>
            <person name="Chen C."/>
            <person name="Yanf M."/>
            <person name="Daum C."/>
            <person name="Ng V."/>
            <person name="Clum A."/>
            <person name="Steindorff A."/>
            <person name="Ohm R."/>
            <person name="Martin F."/>
            <person name="Silar P."/>
            <person name="Natvig D."/>
            <person name="Lalanne C."/>
            <person name="Gautier V."/>
            <person name="Ament-Velasquez S.L."/>
            <person name="Kruys A."/>
            <person name="Hutchinson M.I."/>
            <person name="Powell A.J."/>
            <person name="Barry K."/>
            <person name="Miller A.N."/>
            <person name="Grigoriev I.V."/>
            <person name="Debuchy R."/>
            <person name="Gladieux P."/>
            <person name="Thoren M.H."/>
            <person name="Johannesson H."/>
        </authorList>
    </citation>
    <scope>NUCLEOTIDE SEQUENCE</scope>
    <source>
        <strain evidence="1">SMH4607-1</strain>
    </source>
</reference>
<sequence>MAESKASIPSTSQEPKFSWDYDIPQTPFWDDLPFTTGRNFLQCYTSVEIAQMEPEFFHLTTLTVPEKHQLLLGRSHAALAAREAEAASSSLRDADNKAWHRYMLAIYTSQNELKLPEARYTLQLMLDNSSGDARVPWLNMMAAYNIDQGDYAQGEKMEREVLPWMQNHPRLGVDSPQALGTMRRIAVAVWKQGREAEARALITEMEALVEGLSAGPSKFVKYQEDERGELRKVVYELEKWTKARAGGE</sequence>
<evidence type="ECO:0000313" key="1">
    <source>
        <dbReference type="EMBL" id="KAK0730264.1"/>
    </source>
</evidence>
<protein>
    <submittedName>
        <fullName evidence="1">Uncharacterized protein</fullName>
    </submittedName>
</protein>
<comment type="caution">
    <text evidence="1">The sequence shown here is derived from an EMBL/GenBank/DDBJ whole genome shotgun (WGS) entry which is preliminary data.</text>
</comment>